<dbReference type="AlphaFoldDB" id="X0VRV1"/>
<dbReference type="EMBL" id="BARS01033020">
    <property type="protein sequence ID" value="GAG21144.1"/>
    <property type="molecule type" value="Genomic_DNA"/>
</dbReference>
<evidence type="ECO:0000313" key="1">
    <source>
        <dbReference type="EMBL" id="GAG21144.1"/>
    </source>
</evidence>
<reference evidence="1" key="1">
    <citation type="journal article" date="2014" name="Front. Microbiol.">
        <title>High frequency of phylogenetically diverse reductive dehalogenase-homologous genes in deep subseafloor sedimentary metagenomes.</title>
        <authorList>
            <person name="Kawai M."/>
            <person name="Futagami T."/>
            <person name="Toyoda A."/>
            <person name="Takaki Y."/>
            <person name="Nishi S."/>
            <person name="Hori S."/>
            <person name="Arai W."/>
            <person name="Tsubouchi T."/>
            <person name="Morono Y."/>
            <person name="Uchiyama I."/>
            <person name="Ito T."/>
            <person name="Fujiyama A."/>
            <person name="Inagaki F."/>
            <person name="Takami H."/>
        </authorList>
    </citation>
    <scope>NUCLEOTIDE SEQUENCE</scope>
    <source>
        <strain evidence="1">Expedition CK06-06</strain>
    </source>
</reference>
<organism evidence="1">
    <name type="scientific">marine sediment metagenome</name>
    <dbReference type="NCBI Taxonomy" id="412755"/>
    <lineage>
        <taxon>unclassified sequences</taxon>
        <taxon>metagenomes</taxon>
        <taxon>ecological metagenomes</taxon>
    </lineage>
</organism>
<comment type="caution">
    <text evidence="1">The sequence shown here is derived from an EMBL/GenBank/DDBJ whole genome shotgun (WGS) entry which is preliminary data.</text>
</comment>
<proteinExistence type="predicted"/>
<name>X0VRV1_9ZZZZ</name>
<sequence>MKKVVWCGSQAEASRKRKLIRQRHGYIPNSVQTTPINISTKKDQFIKFINESVV</sequence>
<protein>
    <submittedName>
        <fullName evidence="1">Uncharacterized protein</fullName>
    </submittedName>
</protein>
<accession>X0VRV1</accession>
<gene>
    <name evidence="1" type="ORF">S01H1_51182</name>
</gene>